<dbReference type="CDD" id="cd00207">
    <property type="entry name" value="fer2"/>
    <property type="match status" value="1"/>
</dbReference>
<keyword evidence="6" id="KW-0249">Electron transport</keyword>
<evidence type="ECO:0000256" key="10">
    <source>
        <dbReference type="ARBA" id="ARBA00023128"/>
    </source>
</evidence>
<dbReference type="InterPro" id="IPR012675">
    <property type="entry name" value="Beta-grasp_dom_sf"/>
</dbReference>
<dbReference type="EMBL" id="NNAY01001418">
    <property type="protein sequence ID" value="OXU24043.1"/>
    <property type="molecule type" value="Genomic_DNA"/>
</dbReference>
<dbReference type="InterPro" id="IPR001041">
    <property type="entry name" value="2Fe-2S_ferredoxin-type"/>
</dbReference>
<proteinExistence type="inferred from homology"/>
<dbReference type="PROSITE" id="PS00814">
    <property type="entry name" value="ADX"/>
    <property type="match status" value="1"/>
</dbReference>
<comment type="subcellular location">
    <subcellularLocation>
        <location evidence="1">Mitochondrion</location>
    </subcellularLocation>
</comment>
<dbReference type="STRING" id="543379.A0A232F0I1"/>
<dbReference type="GO" id="GO:0051537">
    <property type="term" value="F:2 iron, 2 sulfur cluster binding"/>
    <property type="evidence" value="ECO:0007669"/>
    <property type="project" value="UniProtKB-KW"/>
</dbReference>
<evidence type="ECO:0000256" key="5">
    <source>
        <dbReference type="ARBA" id="ARBA00022723"/>
    </source>
</evidence>
<dbReference type="PANTHER" id="PTHR23426">
    <property type="entry name" value="FERREDOXIN/ADRENODOXIN"/>
    <property type="match status" value="1"/>
</dbReference>
<dbReference type="FunFam" id="3.10.20.30:FF:000013">
    <property type="entry name" value="Adrenodoxin, mitochondrial"/>
    <property type="match status" value="1"/>
</dbReference>
<reference evidence="16 17" key="1">
    <citation type="journal article" date="2017" name="Curr. Biol.">
        <title>The Evolution of Venom by Co-option of Single-Copy Genes.</title>
        <authorList>
            <person name="Martinson E.O."/>
            <person name="Mrinalini"/>
            <person name="Kelkar Y.D."/>
            <person name="Chang C.H."/>
            <person name="Werren J.H."/>
        </authorList>
    </citation>
    <scope>NUCLEOTIDE SEQUENCE [LARGE SCALE GENOMIC DNA]</scope>
    <source>
        <strain evidence="16 17">Alberta</strain>
        <tissue evidence="16">Whole body</tissue>
    </source>
</reference>
<dbReference type="GO" id="GO:0006694">
    <property type="term" value="P:steroid biosynthetic process"/>
    <property type="evidence" value="ECO:0007669"/>
    <property type="project" value="UniProtKB-KW"/>
</dbReference>
<evidence type="ECO:0000256" key="8">
    <source>
        <dbReference type="ARBA" id="ARBA00023014"/>
    </source>
</evidence>
<evidence type="ECO:0000256" key="2">
    <source>
        <dbReference type="ARBA" id="ARBA00010914"/>
    </source>
</evidence>
<comment type="similarity">
    <text evidence="2">Belongs to the adrenodoxin/putidaredoxin family.</text>
</comment>
<organism evidence="16 17">
    <name type="scientific">Trichomalopsis sarcophagae</name>
    <dbReference type="NCBI Taxonomy" id="543379"/>
    <lineage>
        <taxon>Eukaryota</taxon>
        <taxon>Metazoa</taxon>
        <taxon>Ecdysozoa</taxon>
        <taxon>Arthropoda</taxon>
        <taxon>Hexapoda</taxon>
        <taxon>Insecta</taxon>
        <taxon>Pterygota</taxon>
        <taxon>Neoptera</taxon>
        <taxon>Endopterygota</taxon>
        <taxon>Hymenoptera</taxon>
        <taxon>Apocrita</taxon>
        <taxon>Proctotrupomorpha</taxon>
        <taxon>Chalcidoidea</taxon>
        <taxon>Pteromalidae</taxon>
        <taxon>Pteromalinae</taxon>
        <taxon>Trichomalopsis</taxon>
    </lineage>
</organism>
<dbReference type="GO" id="GO:0009055">
    <property type="term" value="F:electron transfer activity"/>
    <property type="evidence" value="ECO:0007669"/>
    <property type="project" value="TreeGrafter"/>
</dbReference>
<dbReference type="AlphaFoldDB" id="A0A232F0I1"/>
<keyword evidence="5" id="KW-0479">Metal-binding</keyword>
<protein>
    <recommendedName>
        <fullName evidence="15">2Fe-2S ferredoxin-type domain-containing protein</fullName>
    </recommendedName>
</protein>
<keyword evidence="4" id="KW-0001">2Fe-2S</keyword>
<keyword evidence="9" id="KW-0443">Lipid metabolism</keyword>
<feature type="domain" description="2Fe-2S ferredoxin-type" evidence="15">
    <location>
        <begin position="51"/>
        <end position="156"/>
    </location>
</feature>
<evidence type="ECO:0000256" key="14">
    <source>
        <dbReference type="ARBA" id="ARBA00054507"/>
    </source>
</evidence>
<keyword evidence="10" id="KW-0496">Mitochondrion</keyword>
<keyword evidence="12" id="KW-0755">Steroidogenesis</keyword>
<gene>
    <name evidence="16" type="ORF">TSAR_009011</name>
</gene>
<dbReference type="Pfam" id="PF00111">
    <property type="entry name" value="Fer2"/>
    <property type="match status" value="1"/>
</dbReference>
<comment type="caution">
    <text evidence="16">The sequence shown here is derived from an EMBL/GenBank/DDBJ whole genome shotgun (WGS) entry which is preliminary data.</text>
</comment>
<evidence type="ECO:0000256" key="1">
    <source>
        <dbReference type="ARBA" id="ARBA00004173"/>
    </source>
</evidence>
<accession>A0A232F0I1</accession>
<dbReference type="GO" id="GO:0005739">
    <property type="term" value="C:mitochondrion"/>
    <property type="evidence" value="ECO:0007669"/>
    <property type="project" value="UniProtKB-SubCell"/>
</dbReference>
<evidence type="ECO:0000256" key="11">
    <source>
        <dbReference type="ARBA" id="ARBA00023221"/>
    </source>
</evidence>
<sequence length="161" mass="17641">MALVRTLNGISKSVFSSSISKSWSSSRQLAKPVFLARTTSTTKPLCEKKEVKVTFVRASGERIEAKAKVGDSLLDVVVNNEIDLDGFGACEGTLTCSTCHLIFSQKDYDQLPEKPTDEELDMLDLAYDLSDTSRLGCQIIMTEDLDGLEVKVPTTINDARS</sequence>
<evidence type="ECO:0000256" key="13">
    <source>
        <dbReference type="ARBA" id="ARBA00034078"/>
    </source>
</evidence>
<keyword evidence="17" id="KW-1185">Reference proteome</keyword>
<dbReference type="InterPro" id="IPR036010">
    <property type="entry name" value="2Fe-2S_ferredoxin-like_sf"/>
</dbReference>
<evidence type="ECO:0000313" key="16">
    <source>
        <dbReference type="EMBL" id="OXU24043.1"/>
    </source>
</evidence>
<evidence type="ECO:0000256" key="6">
    <source>
        <dbReference type="ARBA" id="ARBA00022982"/>
    </source>
</evidence>
<dbReference type="GO" id="GO:0046872">
    <property type="term" value="F:metal ion binding"/>
    <property type="evidence" value="ECO:0007669"/>
    <property type="project" value="UniProtKB-KW"/>
</dbReference>
<comment type="cofactor">
    <cofactor evidence="13">
        <name>[2Fe-2S] cluster</name>
        <dbReference type="ChEBI" id="CHEBI:190135"/>
    </cofactor>
</comment>
<evidence type="ECO:0000313" key="17">
    <source>
        <dbReference type="Proteomes" id="UP000215335"/>
    </source>
</evidence>
<dbReference type="PRINTS" id="PR00355">
    <property type="entry name" value="ADRENODOXIN"/>
</dbReference>
<dbReference type="SUPFAM" id="SSF54292">
    <property type="entry name" value="2Fe-2S ferredoxin-like"/>
    <property type="match status" value="1"/>
</dbReference>
<dbReference type="GO" id="GO:0140647">
    <property type="term" value="P:P450-containing electron transport chain"/>
    <property type="evidence" value="ECO:0007669"/>
    <property type="project" value="InterPro"/>
</dbReference>
<evidence type="ECO:0000256" key="9">
    <source>
        <dbReference type="ARBA" id="ARBA00023098"/>
    </source>
</evidence>
<evidence type="ECO:0000256" key="3">
    <source>
        <dbReference type="ARBA" id="ARBA00022448"/>
    </source>
</evidence>
<name>A0A232F0I1_9HYME</name>
<dbReference type="InterPro" id="IPR001055">
    <property type="entry name" value="Adrenodoxin-like"/>
</dbReference>
<keyword evidence="3" id="KW-0813">Transport</keyword>
<evidence type="ECO:0000256" key="12">
    <source>
        <dbReference type="ARBA" id="ARBA00023250"/>
    </source>
</evidence>
<dbReference type="Gene3D" id="3.10.20.30">
    <property type="match status" value="1"/>
</dbReference>
<keyword evidence="8" id="KW-0411">Iron-sulfur</keyword>
<dbReference type="Proteomes" id="UP000215335">
    <property type="component" value="Unassembled WGS sequence"/>
</dbReference>
<dbReference type="GO" id="GO:0045998">
    <property type="term" value="P:positive regulation of ecdysteroid biosynthetic process"/>
    <property type="evidence" value="ECO:0007669"/>
    <property type="project" value="UniProtKB-ARBA"/>
</dbReference>
<dbReference type="PROSITE" id="PS51085">
    <property type="entry name" value="2FE2S_FER_2"/>
    <property type="match status" value="1"/>
</dbReference>
<evidence type="ECO:0000256" key="7">
    <source>
        <dbReference type="ARBA" id="ARBA00023004"/>
    </source>
</evidence>
<dbReference type="InterPro" id="IPR018298">
    <property type="entry name" value="Adrenodoxin_Fe-S_BS"/>
</dbReference>
<keyword evidence="7" id="KW-0408">Iron</keyword>
<evidence type="ECO:0000259" key="15">
    <source>
        <dbReference type="PROSITE" id="PS51085"/>
    </source>
</evidence>
<evidence type="ECO:0000256" key="4">
    <source>
        <dbReference type="ARBA" id="ARBA00022714"/>
    </source>
</evidence>
<dbReference type="PANTHER" id="PTHR23426:SF76">
    <property type="entry name" value="ADRENODOXIN-LIKE PROTEIN 2, MITOCHONDRIAL"/>
    <property type="match status" value="1"/>
</dbReference>
<comment type="function">
    <text evidence="14">Required for ecdysteroidogenesis in the prothoracic gland which is necessary for larval to pupal transition.</text>
</comment>
<dbReference type="OrthoDB" id="268593at2759"/>
<keyword evidence="11" id="KW-0753">Steroid metabolism</keyword>